<reference evidence="1 2" key="1">
    <citation type="submission" date="2016-11" db="EMBL/GenBank/DDBJ databases">
        <authorList>
            <person name="Jaros S."/>
            <person name="Januszkiewicz K."/>
            <person name="Wedrychowicz H."/>
        </authorList>
    </citation>
    <scope>NUCLEOTIDE SEQUENCE [LARGE SCALE GENOMIC DNA]</scope>
    <source>
        <strain evidence="1 2">KHT3</strain>
    </source>
</reference>
<dbReference type="AlphaFoldDB" id="A0A1M6RLP7"/>
<evidence type="ECO:0000313" key="1">
    <source>
        <dbReference type="EMBL" id="SHK33277.1"/>
    </source>
</evidence>
<organism evidence="1 2">
    <name type="scientific">Xylanibacter ruminicola</name>
    <name type="common">Prevotella ruminicola</name>
    <dbReference type="NCBI Taxonomy" id="839"/>
    <lineage>
        <taxon>Bacteria</taxon>
        <taxon>Pseudomonadati</taxon>
        <taxon>Bacteroidota</taxon>
        <taxon>Bacteroidia</taxon>
        <taxon>Bacteroidales</taxon>
        <taxon>Prevotellaceae</taxon>
        <taxon>Xylanibacter</taxon>
    </lineage>
</organism>
<evidence type="ECO:0000313" key="2">
    <source>
        <dbReference type="Proteomes" id="UP000184130"/>
    </source>
</evidence>
<gene>
    <name evidence="1" type="ORF">SAMN05216463_10213</name>
</gene>
<sequence length="57" mass="6575">MRGACCASQEVTLAIEQFLMENYHFRRNTLNGKVEFVLRCGSSKSCMRGKHEGFMRD</sequence>
<name>A0A1M6RLP7_XYLRU</name>
<protein>
    <submittedName>
        <fullName evidence="1">Uncharacterized protein</fullName>
    </submittedName>
</protein>
<dbReference type="Proteomes" id="UP000184130">
    <property type="component" value="Unassembled WGS sequence"/>
</dbReference>
<dbReference type="EMBL" id="FRBD01000002">
    <property type="protein sequence ID" value="SHK33277.1"/>
    <property type="molecule type" value="Genomic_DNA"/>
</dbReference>
<proteinExistence type="predicted"/>
<accession>A0A1M6RLP7</accession>